<dbReference type="RefSeq" id="WP_229708350.1">
    <property type="nucleotide sequence ID" value="NZ_BMEA01000001.1"/>
</dbReference>
<dbReference type="InterPro" id="IPR045155">
    <property type="entry name" value="Beta-lactam_cat"/>
</dbReference>
<comment type="caution">
    <text evidence="2">The sequence shown here is derived from an EMBL/GenBank/DDBJ whole genome shotgun (WGS) entry which is preliminary data.</text>
</comment>
<dbReference type="AlphaFoldDB" id="A0A8H9FSF1"/>
<dbReference type="Pfam" id="PF13354">
    <property type="entry name" value="Beta-lactamase2"/>
    <property type="match status" value="1"/>
</dbReference>
<reference evidence="2" key="1">
    <citation type="journal article" date="2014" name="Int. J. Syst. Evol. Microbiol.">
        <title>Complete genome sequence of Corynebacterium casei LMG S-19264T (=DSM 44701T), isolated from a smear-ripened cheese.</title>
        <authorList>
            <consortium name="US DOE Joint Genome Institute (JGI-PGF)"/>
            <person name="Walter F."/>
            <person name="Albersmeier A."/>
            <person name="Kalinowski J."/>
            <person name="Ruckert C."/>
        </authorList>
    </citation>
    <scope>NUCLEOTIDE SEQUENCE</scope>
    <source>
        <strain evidence="2">CGMCC 1.10749</strain>
    </source>
</reference>
<dbReference type="Proteomes" id="UP000628079">
    <property type="component" value="Unassembled WGS sequence"/>
</dbReference>
<keyword evidence="2" id="KW-0378">Hydrolase</keyword>
<evidence type="ECO:0000313" key="2">
    <source>
        <dbReference type="EMBL" id="GGB74155.1"/>
    </source>
</evidence>
<organism evidence="2 3">
    <name type="scientific">Knoellia flava</name>
    <dbReference type="NCBI Taxonomy" id="913969"/>
    <lineage>
        <taxon>Bacteria</taxon>
        <taxon>Bacillati</taxon>
        <taxon>Actinomycetota</taxon>
        <taxon>Actinomycetes</taxon>
        <taxon>Micrococcales</taxon>
        <taxon>Intrasporangiaceae</taxon>
        <taxon>Knoellia</taxon>
    </lineage>
</organism>
<reference evidence="2" key="2">
    <citation type="submission" date="2020-09" db="EMBL/GenBank/DDBJ databases">
        <authorList>
            <person name="Sun Q."/>
            <person name="Zhou Y."/>
        </authorList>
    </citation>
    <scope>NUCLEOTIDE SEQUENCE</scope>
    <source>
        <strain evidence="2">CGMCC 1.10749</strain>
    </source>
</reference>
<dbReference type="InterPro" id="IPR012338">
    <property type="entry name" value="Beta-lactam/transpept-like"/>
</dbReference>
<protein>
    <submittedName>
        <fullName evidence="2">Serine hydrolase</fullName>
    </submittedName>
</protein>
<dbReference type="GO" id="GO:0046677">
    <property type="term" value="P:response to antibiotic"/>
    <property type="evidence" value="ECO:0007669"/>
    <property type="project" value="InterPro"/>
</dbReference>
<name>A0A8H9FSF1_9MICO</name>
<evidence type="ECO:0000259" key="1">
    <source>
        <dbReference type="Pfam" id="PF13354"/>
    </source>
</evidence>
<gene>
    <name evidence="2" type="ORF">GCM10011314_12030</name>
</gene>
<proteinExistence type="predicted"/>
<dbReference type="InterPro" id="IPR000871">
    <property type="entry name" value="Beta-lactam_class-A"/>
</dbReference>
<dbReference type="EMBL" id="BMEA01000001">
    <property type="protein sequence ID" value="GGB74155.1"/>
    <property type="molecule type" value="Genomic_DNA"/>
</dbReference>
<sequence>MSLHLELLPGVDWSIHVVDLGSGEVLASHDPDRLLSTASVGKVFVLVELAERLRDGRLAPDQPLDRRTVTPVADSGLWQHLSTDVLPLVDVATLVGAVSDNWATNVLLDLLGLDAVRARAQRWAPRGSDLVDVVRGLRGPGDPPHLSLGCAADHVEVLARLWSERDEPDSVGRRVLGWLAHGVDLSMVASAWHQDPLSHAEEPGPDATLITHKTGTNLGVRADVGILDRGGRATAYAVIANWNEHPPGAGRDDVMDALRRIGDALRTALG</sequence>
<dbReference type="GO" id="GO:0008800">
    <property type="term" value="F:beta-lactamase activity"/>
    <property type="evidence" value="ECO:0007669"/>
    <property type="project" value="InterPro"/>
</dbReference>
<feature type="domain" description="Beta-lactamase class A catalytic" evidence="1">
    <location>
        <begin position="14"/>
        <end position="239"/>
    </location>
</feature>
<dbReference type="GO" id="GO:0030655">
    <property type="term" value="P:beta-lactam antibiotic catabolic process"/>
    <property type="evidence" value="ECO:0007669"/>
    <property type="project" value="InterPro"/>
</dbReference>
<dbReference type="SUPFAM" id="SSF56601">
    <property type="entry name" value="beta-lactamase/transpeptidase-like"/>
    <property type="match status" value="1"/>
</dbReference>
<evidence type="ECO:0000313" key="3">
    <source>
        <dbReference type="Proteomes" id="UP000628079"/>
    </source>
</evidence>
<accession>A0A8H9FSF1</accession>
<dbReference type="Gene3D" id="3.40.710.10">
    <property type="entry name" value="DD-peptidase/beta-lactamase superfamily"/>
    <property type="match status" value="1"/>
</dbReference>
<dbReference type="PANTHER" id="PTHR35333">
    <property type="entry name" value="BETA-LACTAMASE"/>
    <property type="match status" value="1"/>
</dbReference>
<dbReference type="PANTHER" id="PTHR35333:SF3">
    <property type="entry name" value="BETA-LACTAMASE-TYPE TRANSPEPTIDASE FOLD CONTAINING PROTEIN"/>
    <property type="match status" value="1"/>
</dbReference>